<evidence type="ECO:0000313" key="2">
    <source>
        <dbReference type="Proteomes" id="UP000789702"/>
    </source>
</evidence>
<dbReference type="Proteomes" id="UP000789702">
    <property type="component" value="Unassembled WGS sequence"/>
</dbReference>
<evidence type="ECO:0000313" key="1">
    <source>
        <dbReference type="EMBL" id="CAG8702718.1"/>
    </source>
</evidence>
<dbReference type="EMBL" id="CAJVPU010027184">
    <property type="protein sequence ID" value="CAG8702718.1"/>
    <property type="molecule type" value="Genomic_DNA"/>
</dbReference>
<gene>
    <name evidence="1" type="ORF">DHETER_LOCUS11839</name>
</gene>
<name>A0ACA9PBQ6_9GLOM</name>
<sequence>EVSLATGVGKATIDHIVAEFNETEKVAPSKQGHQAPKDFQAEYVDKIYDLINSA</sequence>
<proteinExistence type="predicted"/>
<feature type="non-terminal residue" evidence="1">
    <location>
        <position position="1"/>
    </location>
</feature>
<organism evidence="1 2">
    <name type="scientific">Dentiscutata heterogama</name>
    <dbReference type="NCBI Taxonomy" id="1316150"/>
    <lineage>
        <taxon>Eukaryota</taxon>
        <taxon>Fungi</taxon>
        <taxon>Fungi incertae sedis</taxon>
        <taxon>Mucoromycota</taxon>
        <taxon>Glomeromycotina</taxon>
        <taxon>Glomeromycetes</taxon>
        <taxon>Diversisporales</taxon>
        <taxon>Gigasporaceae</taxon>
        <taxon>Dentiscutata</taxon>
    </lineage>
</organism>
<keyword evidence="2" id="KW-1185">Reference proteome</keyword>
<protein>
    <submittedName>
        <fullName evidence="1">14969_t:CDS:1</fullName>
    </submittedName>
</protein>
<comment type="caution">
    <text evidence="1">The sequence shown here is derived from an EMBL/GenBank/DDBJ whole genome shotgun (WGS) entry which is preliminary data.</text>
</comment>
<reference evidence="1" key="1">
    <citation type="submission" date="2021-06" db="EMBL/GenBank/DDBJ databases">
        <authorList>
            <person name="Kallberg Y."/>
            <person name="Tangrot J."/>
            <person name="Rosling A."/>
        </authorList>
    </citation>
    <scope>NUCLEOTIDE SEQUENCE</scope>
    <source>
        <strain evidence="1">IL203A</strain>
    </source>
</reference>
<accession>A0ACA9PBQ6</accession>
<feature type="non-terminal residue" evidence="1">
    <location>
        <position position="54"/>
    </location>
</feature>